<dbReference type="EMBL" id="JBHSJH010000001">
    <property type="protein sequence ID" value="MFC4891440.1"/>
    <property type="molecule type" value="Genomic_DNA"/>
</dbReference>
<keyword evidence="3 4" id="KW-0346">Stress response</keyword>
<dbReference type="InterPro" id="IPR000740">
    <property type="entry name" value="GrpE"/>
</dbReference>
<evidence type="ECO:0000256" key="6">
    <source>
        <dbReference type="SAM" id="MobiDB-lite"/>
    </source>
</evidence>
<dbReference type="SUPFAM" id="SSF58014">
    <property type="entry name" value="Coiled-coil domain of nucleotide exchange factor GrpE"/>
    <property type="match status" value="1"/>
</dbReference>
<accession>A0ABV9T8J3</accession>
<dbReference type="RefSeq" id="WP_119330812.1">
    <property type="nucleotide sequence ID" value="NZ_JBHSJH010000001.1"/>
</dbReference>
<keyword evidence="2 3" id="KW-0143">Chaperone</keyword>
<comment type="function">
    <text evidence="3 4">Participates actively in the response to hyperosmotic and heat shock by preventing the aggregation of stress-denatured proteins, in association with DnaK and GrpE. It is the nucleotide exchange factor for DnaK and may function as a thermosensor. Unfolded proteins bind initially to DnaJ; upon interaction with the DnaJ-bound protein, DnaK hydrolyzes its bound ATP, resulting in the formation of a stable complex. GrpE releases ADP from DnaK; ATP binding to DnaK triggers the release of the substrate protein, thus completing the reaction cycle. Several rounds of ATP-dependent interactions between DnaJ, DnaK and GrpE are required for fully efficient folding.</text>
</comment>
<evidence type="ECO:0000256" key="1">
    <source>
        <dbReference type="ARBA" id="ARBA00009054"/>
    </source>
</evidence>
<dbReference type="InterPro" id="IPR013805">
    <property type="entry name" value="GrpE_CC"/>
</dbReference>
<dbReference type="PANTHER" id="PTHR21237">
    <property type="entry name" value="GRPE PROTEIN"/>
    <property type="match status" value="1"/>
</dbReference>
<evidence type="ECO:0000313" key="8">
    <source>
        <dbReference type="Proteomes" id="UP001595926"/>
    </source>
</evidence>
<organism evidence="7 8">
    <name type="scientific">Pseudofrancisella aestuarii</name>
    <dbReference type="NCBI Taxonomy" id="2670347"/>
    <lineage>
        <taxon>Bacteria</taxon>
        <taxon>Pseudomonadati</taxon>
        <taxon>Pseudomonadota</taxon>
        <taxon>Gammaproteobacteria</taxon>
        <taxon>Thiotrichales</taxon>
        <taxon>Francisellaceae</taxon>
        <taxon>Pseudofrancisella</taxon>
    </lineage>
</organism>
<gene>
    <name evidence="3 7" type="primary">grpE</name>
    <name evidence="7" type="ORF">ACFPDQ_00075</name>
</gene>
<dbReference type="PROSITE" id="PS01071">
    <property type="entry name" value="GRPE"/>
    <property type="match status" value="1"/>
</dbReference>
<sequence length="191" mass="22133">MSEMKKDQIDELNESNSEDLEKVELDQEHHKTSAEEQLEKAKEVIEELENKNKEMFDEVLRTKAEMENIRKRSEKEVVNARKFGIEKFAKELMPIMDSLEQALKHEVKLEEAIAMKEGIELTSKMFLDALKKNGLEEQDPKGEKFDPNLHEAIAMIPNPEFENDTIFDVFQKGYLLNGRVVRAAKVVVVKN</sequence>
<evidence type="ECO:0000256" key="4">
    <source>
        <dbReference type="RuleBase" id="RU000639"/>
    </source>
</evidence>
<evidence type="ECO:0000256" key="3">
    <source>
        <dbReference type="HAMAP-Rule" id="MF_01151"/>
    </source>
</evidence>
<name>A0ABV9T8J3_9GAMM</name>
<keyword evidence="3" id="KW-0963">Cytoplasm</keyword>
<dbReference type="Gene3D" id="2.30.22.10">
    <property type="entry name" value="Head domain of nucleotide exchange factor GrpE"/>
    <property type="match status" value="1"/>
</dbReference>
<dbReference type="NCBIfam" id="NF010746">
    <property type="entry name" value="PRK14148.1"/>
    <property type="match status" value="1"/>
</dbReference>
<comment type="subcellular location">
    <subcellularLocation>
        <location evidence="3">Cytoplasm</location>
    </subcellularLocation>
</comment>
<evidence type="ECO:0000313" key="7">
    <source>
        <dbReference type="EMBL" id="MFC4891440.1"/>
    </source>
</evidence>
<dbReference type="Gene3D" id="3.90.20.20">
    <property type="match status" value="1"/>
</dbReference>
<dbReference type="HAMAP" id="MF_01151">
    <property type="entry name" value="GrpE"/>
    <property type="match status" value="1"/>
</dbReference>
<dbReference type="PRINTS" id="PR00773">
    <property type="entry name" value="GRPEPROTEIN"/>
</dbReference>
<dbReference type="PANTHER" id="PTHR21237:SF23">
    <property type="entry name" value="GRPE PROTEIN HOMOLOG, MITOCHONDRIAL"/>
    <property type="match status" value="1"/>
</dbReference>
<comment type="similarity">
    <text evidence="1 3 5">Belongs to the GrpE family.</text>
</comment>
<reference evidence="8" key="1">
    <citation type="journal article" date="2019" name="Int. J. Syst. Evol. Microbiol.">
        <title>The Global Catalogue of Microorganisms (GCM) 10K type strain sequencing project: providing services to taxonomists for standard genome sequencing and annotation.</title>
        <authorList>
            <consortium name="The Broad Institute Genomics Platform"/>
            <consortium name="The Broad Institute Genome Sequencing Center for Infectious Disease"/>
            <person name="Wu L."/>
            <person name="Ma J."/>
        </authorList>
    </citation>
    <scope>NUCLEOTIDE SEQUENCE [LARGE SCALE GENOMIC DNA]</scope>
    <source>
        <strain evidence="8">CGMCC 1.13718</strain>
    </source>
</reference>
<dbReference type="NCBIfam" id="NF010738">
    <property type="entry name" value="PRK14140.1"/>
    <property type="match status" value="1"/>
</dbReference>
<protein>
    <recommendedName>
        <fullName evidence="3 4">Protein GrpE</fullName>
    </recommendedName>
    <alternativeName>
        <fullName evidence="3">HSP-70 cofactor</fullName>
    </alternativeName>
</protein>
<keyword evidence="8" id="KW-1185">Reference proteome</keyword>
<dbReference type="NCBIfam" id="NF010748">
    <property type="entry name" value="PRK14150.1"/>
    <property type="match status" value="1"/>
</dbReference>
<feature type="region of interest" description="Disordered" evidence="6">
    <location>
        <begin position="1"/>
        <end position="38"/>
    </location>
</feature>
<dbReference type="CDD" id="cd00446">
    <property type="entry name" value="GrpE"/>
    <property type="match status" value="1"/>
</dbReference>
<dbReference type="Proteomes" id="UP001595926">
    <property type="component" value="Unassembled WGS sequence"/>
</dbReference>
<feature type="compositionally biased region" description="Basic and acidic residues" evidence="6">
    <location>
        <begin position="19"/>
        <end position="38"/>
    </location>
</feature>
<proteinExistence type="inferred from homology"/>
<dbReference type="InterPro" id="IPR009012">
    <property type="entry name" value="GrpE_head"/>
</dbReference>
<comment type="subunit">
    <text evidence="3">Homodimer.</text>
</comment>
<evidence type="ECO:0000256" key="5">
    <source>
        <dbReference type="RuleBase" id="RU004478"/>
    </source>
</evidence>
<dbReference type="NCBIfam" id="NF010737">
    <property type="entry name" value="PRK14139.1"/>
    <property type="match status" value="1"/>
</dbReference>
<comment type="caution">
    <text evidence="7">The sequence shown here is derived from an EMBL/GenBank/DDBJ whole genome shotgun (WGS) entry which is preliminary data.</text>
</comment>
<evidence type="ECO:0000256" key="2">
    <source>
        <dbReference type="ARBA" id="ARBA00023186"/>
    </source>
</evidence>
<dbReference type="Pfam" id="PF01025">
    <property type="entry name" value="GrpE"/>
    <property type="match status" value="1"/>
</dbReference>
<dbReference type="SUPFAM" id="SSF51064">
    <property type="entry name" value="Head domain of nucleotide exchange factor GrpE"/>
    <property type="match status" value="1"/>
</dbReference>